<reference evidence="9" key="1">
    <citation type="journal article" date="2014" name="Environ. Microbiol.">
        <title>Comparative genomics of the marine bacterial genus Glaciecola reveals the high degree of genomic diversity and genomic characteristic for cold adaptation.</title>
        <authorList>
            <person name="Qin Q.L."/>
            <person name="Xie B.B."/>
            <person name="Yu Y."/>
            <person name="Shu Y.L."/>
            <person name="Rong J.C."/>
            <person name="Zhang Y.J."/>
            <person name="Zhao D.L."/>
            <person name="Chen X.L."/>
            <person name="Zhang X.Y."/>
            <person name="Chen B."/>
            <person name="Zhou B.C."/>
            <person name="Zhang Y.Z."/>
        </authorList>
    </citation>
    <scope>NUCLEOTIDE SEQUENCE [LARGE SCALE GENOMIC DNA]</scope>
    <source>
        <strain evidence="9">ACAM 615</strain>
    </source>
</reference>
<evidence type="ECO:0000256" key="1">
    <source>
        <dbReference type="ARBA" id="ARBA00004236"/>
    </source>
</evidence>
<gene>
    <name evidence="8" type="primary">smp</name>
    <name evidence="8" type="ORF">GPAL_1167</name>
</gene>
<keyword evidence="6 7" id="KW-0472">Membrane</keyword>
<dbReference type="GO" id="GO:0005886">
    <property type="term" value="C:plasma membrane"/>
    <property type="evidence" value="ECO:0007669"/>
    <property type="project" value="UniProtKB-SubCell"/>
</dbReference>
<name>K6ZXJ8_9ALTE</name>
<dbReference type="RefSeq" id="WP_006009917.1">
    <property type="nucleotide sequence ID" value="NZ_BAEQ01000019.1"/>
</dbReference>
<dbReference type="InterPro" id="IPR019305">
    <property type="entry name" value="Uncharacterised_Smp"/>
</dbReference>
<proteinExistence type="inferred from homology"/>
<dbReference type="Pfam" id="PF10144">
    <property type="entry name" value="SMP_2"/>
    <property type="match status" value="1"/>
</dbReference>
<organism evidence="8 9">
    <name type="scientific">Brumicola pallidula DSM 14239 = ACAM 615</name>
    <dbReference type="NCBI Taxonomy" id="1121922"/>
    <lineage>
        <taxon>Bacteria</taxon>
        <taxon>Pseudomonadati</taxon>
        <taxon>Pseudomonadota</taxon>
        <taxon>Gammaproteobacteria</taxon>
        <taxon>Alteromonadales</taxon>
        <taxon>Alteromonadaceae</taxon>
        <taxon>Brumicola</taxon>
    </lineage>
</organism>
<dbReference type="AlphaFoldDB" id="K6ZXJ8"/>
<evidence type="ECO:0000256" key="4">
    <source>
        <dbReference type="ARBA" id="ARBA00022692"/>
    </source>
</evidence>
<evidence type="ECO:0000256" key="7">
    <source>
        <dbReference type="SAM" id="Phobius"/>
    </source>
</evidence>
<dbReference type="EMBL" id="BAEQ01000019">
    <property type="protein sequence ID" value="GAC28045.1"/>
    <property type="molecule type" value="Genomic_DNA"/>
</dbReference>
<evidence type="ECO:0000256" key="6">
    <source>
        <dbReference type="ARBA" id="ARBA00023136"/>
    </source>
</evidence>
<evidence type="ECO:0000256" key="3">
    <source>
        <dbReference type="ARBA" id="ARBA00022475"/>
    </source>
</evidence>
<keyword evidence="9" id="KW-1185">Reference proteome</keyword>
<evidence type="ECO:0000256" key="2">
    <source>
        <dbReference type="ARBA" id="ARBA00005362"/>
    </source>
</evidence>
<accession>K6ZXJ8</accession>
<feature type="transmembrane region" description="Helical" evidence="7">
    <location>
        <begin position="164"/>
        <end position="186"/>
    </location>
</feature>
<evidence type="ECO:0000256" key="5">
    <source>
        <dbReference type="ARBA" id="ARBA00022989"/>
    </source>
</evidence>
<dbReference type="OrthoDB" id="6271999at2"/>
<protein>
    <submittedName>
        <fullName evidence="8">Membrane protein</fullName>
    </submittedName>
</protein>
<keyword evidence="3" id="KW-1003">Cell membrane</keyword>
<comment type="subcellular location">
    <subcellularLocation>
        <location evidence="1">Cell membrane</location>
    </subcellularLocation>
</comment>
<evidence type="ECO:0000313" key="9">
    <source>
        <dbReference type="Proteomes" id="UP000006251"/>
    </source>
</evidence>
<feature type="transmembrane region" description="Helical" evidence="7">
    <location>
        <begin position="21"/>
        <end position="40"/>
    </location>
</feature>
<keyword evidence="5 7" id="KW-1133">Transmembrane helix</keyword>
<keyword evidence="4 7" id="KW-0812">Transmembrane</keyword>
<comment type="similarity">
    <text evidence="2">Belongs to the Smp family.</text>
</comment>
<sequence length="202" mass="23147">MTTEKRLSKQSTPKFSMLKRISNFILAVCIVVIGVNLWFMHNKNANEWYSLESEQLGRSLAAQASRMLAGPLQKDDQESIENYVSTIETDSLVKGTSLYDQSGKTIKSFDENYSIIEQFRVLDQPPLIFVEDIIYDGKTIGYVKLLLDREAIIKHHKAFNRSQLVQTGLIMLLTAICAIILTRLFYKVRANYQFSDKPKSVR</sequence>
<evidence type="ECO:0000313" key="8">
    <source>
        <dbReference type="EMBL" id="GAC28045.1"/>
    </source>
</evidence>
<comment type="caution">
    <text evidence="8">The sequence shown here is derived from an EMBL/GenBank/DDBJ whole genome shotgun (WGS) entry which is preliminary data.</text>
</comment>
<dbReference type="Proteomes" id="UP000006251">
    <property type="component" value="Unassembled WGS sequence"/>
</dbReference>